<dbReference type="InterPro" id="IPR036173">
    <property type="entry name" value="G39-like_N_sf"/>
</dbReference>
<proteinExistence type="predicted"/>
<dbReference type="AlphaFoldDB" id="A0A917EXY8"/>
<evidence type="ECO:0008006" key="3">
    <source>
        <dbReference type="Google" id="ProtNLM"/>
    </source>
</evidence>
<keyword evidence="2" id="KW-1185">Reference proteome</keyword>
<protein>
    <recommendedName>
        <fullName evidence="3">Replicative helicase inhibitor G39P N-terminal domain-containing protein</fullName>
    </recommendedName>
</protein>
<dbReference type="Proteomes" id="UP000660110">
    <property type="component" value="Unassembled WGS sequence"/>
</dbReference>
<accession>A0A917EXY8</accession>
<reference evidence="1" key="2">
    <citation type="submission" date="2020-09" db="EMBL/GenBank/DDBJ databases">
        <authorList>
            <person name="Sun Q."/>
            <person name="Zhou Y."/>
        </authorList>
    </citation>
    <scope>NUCLEOTIDE SEQUENCE</scope>
    <source>
        <strain evidence="1">CGMCC 1.12153</strain>
    </source>
</reference>
<dbReference type="Gene3D" id="1.10.8.200">
    <property type="entry name" value="Replisome organizer (g39p helicase loader/inhibitor protein)"/>
    <property type="match status" value="1"/>
</dbReference>
<sequence>MKYDEAVEVLETMEELFNGKFKITKRKLDVFVPELERMAFIPVMEKLFDYAVVHPFPPTLSDIAVYEPKPNDHLEKMRQWDEEAAKVPEETKRLFEEKFNELLRKVSK</sequence>
<evidence type="ECO:0000313" key="2">
    <source>
        <dbReference type="Proteomes" id="UP000660110"/>
    </source>
</evidence>
<dbReference type="RefSeq" id="WP_188377530.1">
    <property type="nucleotide sequence ID" value="NZ_BMEL01000002.1"/>
</dbReference>
<comment type="caution">
    <text evidence="1">The sequence shown here is derived from an EMBL/GenBank/DDBJ whole genome shotgun (WGS) entry which is preliminary data.</text>
</comment>
<dbReference type="EMBL" id="BMEL01000002">
    <property type="protein sequence ID" value="GGF22847.1"/>
    <property type="molecule type" value="Genomic_DNA"/>
</dbReference>
<reference evidence="1" key="1">
    <citation type="journal article" date="2014" name="Int. J. Syst. Evol. Microbiol.">
        <title>Complete genome sequence of Corynebacterium casei LMG S-19264T (=DSM 44701T), isolated from a smear-ripened cheese.</title>
        <authorList>
            <consortium name="US DOE Joint Genome Institute (JGI-PGF)"/>
            <person name="Walter F."/>
            <person name="Albersmeier A."/>
            <person name="Kalinowski J."/>
            <person name="Ruckert C."/>
        </authorList>
    </citation>
    <scope>NUCLEOTIDE SEQUENCE</scope>
    <source>
        <strain evidence="1">CGMCC 1.12153</strain>
    </source>
</reference>
<evidence type="ECO:0000313" key="1">
    <source>
        <dbReference type="EMBL" id="GGF22847.1"/>
    </source>
</evidence>
<dbReference type="SUPFAM" id="SSF89064">
    <property type="entry name" value="Replisome organizer (g39p helicase loader/inhibitor protein)"/>
    <property type="match status" value="1"/>
</dbReference>
<name>A0A917EXY8_HALAA</name>
<organism evidence="1 2">
    <name type="scientific">Halobacillus andaensis</name>
    <dbReference type="NCBI Taxonomy" id="1176239"/>
    <lineage>
        <taxon>Bacteria</taxon>
        <taxon>Bacillati</taxon>
        <taxon>Bacillota</taxon>
        <taxon>Bacilli</taxon>
        <taxon>Bacillales</taxon>
        <taxon>Bacillaceae</taxon>
        <taxon>Halobacillus</taxon>
    </lineage>
</organism>
<gene>
    <name evidence="1" type="ORF">GCM10010954_22060</name>
</gene>